<dbReference type="GO" id="GO:0140359">
    <property type="term" value="F:ABC-type transporter activity"/>
    <property type="evidence" value="ECO:0007669"/>
    <property type="project" value="InterPro"/>
</dbReference>
<reference evidence="2" key="1">
    <citation type="journal article" date="2014" name="Front. Microbiol.">
        <title>High frequency of phylogenetically diverse reductive dehalogenase-homologous genes in deep subseafloor sedimentary metagenomes.</title>
        <authorList>
            <person name="Kawai M."/>
            <person name="Futagami T."/>
            <person name="Toyoda A."/>
            <person name="Takaki Y."/>
            <person name="Nishi S."/>
            <person name="Hori S."/>
            <person name="Arai W."/>
            <person name="Tsubouchi T."/>
            <person name="Morono Y."/>
            <person name="Uchiyama I."/>
            <person name="Ito T."/>
            <person name="Fujiyama A."/>
            <person name="Inagaki F."/>
            <person name="Takami H."/>
        </authorList>
    </citation>
    <scope>NUCLEOTIDE SEQUENCE</scope>
    <source>
        <strain evidence="2">Expedition CK06-06</strain>
    </source>
</reference>
<proteinExistence type="predicted"/>
<dbReference type="PANTHER" id="PTHR43471:SF10">
    <property type="entry name" value="SLL1107 PROTEIN"/>
    <property type="match status" value="1"/>
</dbReference>
<name>X0X3A2_9ZZZZ</name>
<keyword evidence="1" id="KW-0472">Membrane</keyword>
<feature type="non-terminal residue" evidence="2">
    <location>
        <position position="194"/>
    </location>
</feature>
<dbReference type="Pfam" id="PF12679">
    <property type="entry name" value="ABC2_membrane_2"/>
    <property type="match status" value="1"/>
</dbReference>
<gene>
    <name evidence="2" type="ORF">S01H1_63673</name>
</gene>
<evidence type="ECO:0008006" key="3">
    <source>
        <dbReference type="Google" id="ProtNLM"/>
    </source>
</evidence>
<sequence>MHDVFTIAGQTFRGTVKGQLSLLFLVGIVVLGVVLVQSGPDDPRAVAAKCRTVGLQITLWTSLLLVVIAGSAELPREVHSGTIYFLLTKPVVRRDIVFGKLAGLIAVAYSYVLLQTIVSIVVIWIRGVDPNWAFFLETLLITGRVTILAASVVMFSTALGEFPTIFFCAVYLMMGILMSLLDTLITCGPFGWPI</sequence>
<dbReference type="EMBL" id="BARS01041923">
    <property type="protein sequence ID" value="GAG37480.1"/>
    <property type="molecule type" value="Genomic_DNA"/>
</dbReference>
<feature type="transmembrane region" description="Helical" evidence="1">
    <location>
        <begin position="165"/>
        <end position="192"/>
    </location>
</feature>
<evidence type="ECO:0000313" key="2">
    <source>
        <dbReference type="EMBL" id="GAG37480.1"/>
    </source>
</evidence>
<feature type="transmembrane region" description="Helical" evidence="1">
    <location>
        <begin position="131"/>
        <end position="153"/>
    </location>
</feature>
<evidence type="ECO:0000256" key="1">
    <source>
        <dbReference type="SAM" id="Phobius"/>
    </source>
</evidence>
<feature type="transmembrane region" description="Helical" evidence="1">
    <location>
        <begin position="57"/>
        <end position="75"/>
    </location>
</feature>
<feature type="transmembrane region" description="Helical" evidence="1">
    <location>
        <begin position="20"/>
        <end position="37"/>
    </location>
</feature>
<feature type="transmembrane region" description="Helical" evidence="1">
    <location>
        <begin position="96"/>
        <end position="125"/>
    </location>
</feature>
<accession>X0X3A2</accession>
<dbReference type="AlphaFoldDB" id="X0X3A2"/>
<keyword evidence="1" id="KW-1133">Transmembrane helix</keyword>
<dbReference type="GO" id="GO:0005886">
    <property type="term" value="C:plasma membrane"/>
    <property type="evidence" value="ECO:0007669"/>
    <property type="project" value="UniProtKB-SubCell"/>
</dbReference>
<dbReference type="PANTHER" id="PTHR43471">
    <property type="entry name" value="ABC TRANSPORTER PERMEASE"/>
    <property type="match status" value="1"/>
</dbReference>
<comment type="caution">
    <text evidence="2">The sequence shown here is derived from an EMBL/GenBank/DDBJ whole genome shotgun (WGS) entry which is preliminary data.</text>
</comment>
<protein>
    <recommendedName>
        <fullName evidence="3">ABC-2 type transporter domain-containing protein</fullName>
    </recommendedName>
</protein>
<organism evidence="2">
    <name type="scientific">marine sediment metagenome</name>
    <dbReference type="NCBI Taxonomy" id="412755"/>
    <lineage>
        <taxon>unclassified sequences</taxon>
        <taxon>metagenomes</taxon>
        <taxon>ecological metagenomes</taxon>
    </lineage>
</organism>
<keyword evidence="1" id="KW-0812">Transmembrane</keyword>